<dbReference type="OrthoDB" id="1841386at2759"/>
<evidence type="ECO:0000256" key="7">
    <source>
        <dbReference type="SAM" id="MobiDB-lite"/>
    </source>
</evidence>
<dbReference type="STRING" id="4432.A0A1U8BKJ4"/>
<dbReference type="PANTHER" id="PTHR31669">
    <property type="entry name" value="PROTEIN FAR1-RELATED SEQUENCE 10-RELATED"/>
    <property type="match status" value="1"/>
</dbReference>
<dbReference type="InterPro" id="IPR031052">
    <property type="entry name" value="FHY3/FAR1"/>
</dbReference>
<dbReference type="GO" id="GO:0006355">
    <property type="term" value="P:regulation of DNA-templated transcription"/>
    <property type="evidence" value="ECO:0007669"/>
    <property type="project" value="UniProtKB-UniRule"/>
</dbReference>
<evidence type="ECO:0000259" key="8">
    <source>
        <dbReference type="PROSITE" id="PS50966"/>
    </source>
</evidence>
<evidence type="ECO:0000256" key="6">
    <source>
        <dbReference type="RuleBase" id="RU367018"/>
    </source>
</evidence>
<keyword evidence="3 5" id="KW-0863">Zinc-finger</keyword>
<keyword evidence="9" id="KW-1185">Reference proteome</keyword>
<feature type="compositionally biased region" description="Basic and acidic residues" evidence="7">
    <location>
        <begin position="771"/>
        <end position="780"/>
    </location>
</feature>
<dbReference type="Pfam" id="PF03101">
    <property type="entry name" value="FAR1"/>
    <property type="match status" value="1"/>
</dbReference>
<gene>
    <name evidence="10" type="primary">LOC104611843</name>
</gene>
<dbReference type="GO" id="GO:0005634">
    <property type="term" value="C:nucleus"/>
    <property type="evidence" value="ECO:0007669"/>
    <property type="project" value="UniProtKB-SubCell"/>
</dbReference>
<comment type="function">
    <text evidence="6">Putative transcription activator involved in regulating light control of development.</text>
</comment>
<dbReference type="eggNOG" id="ENOG502QVUN">
    <property type="taxonomic scope" value="Eukaryota"/>
</dbReference>
<dbReference type="PROSITE" id="PS50966">
    <property type="entry name" value="ZF_SWIM"/>
    <property type="match status" value="1"/>
</dbReference>
<sequence length="867" mass="98867">MADIEEKGIEMEYNIDLGQDILEADVVIQAPQVSLDMQESPKGDEMENNLTLGQDISDADVMVFDESIQHPQLTVDIQESLKEDIDTTESGVRDDNHASVNNLVSEPYIGLQFSCEDEAYEYYNAYAKEKGFSIRKSRVERSKVDKSVLSRKYVCAHEGFRWTKDKRYKGKVVRSRRETRIDCRAAMSIKRSSGKWVVYKVHNEHNHELVNPVEAYKLRSHRKMLNNMRVGVSTSPKCSVVPCKIMDREKEASSGDNNMCTNNQDCKNNMKKERRNNIGVDYDRALEYFQSMQAADPGFIYAIEDGKIVGMKNIFWADSRAREAYKQFGDVVIFDTTYQTDKYKFPFAPFIGVNHHKHSTLFGCGLLADESVESYIWLFETWLRAMSGCQPASIITYQDKAMTTAIEKVFPQARHRFCMWQVAKSELENLTYVFRMHKEFQTDYKKCIEMSQTSEEFESGWEALLMKYNLKENSWLKVMYEQRHHWVPLYLQGAFFAGLTTTRRNDSIHSYFDGFLHEGTPFNEFIPQYEQALNRLREREDDEDFVSMHAKAILKSKNPIEEHAAKVYTRSIFSVFGDEFLESSCCVANKIDEKGSISNYMVGKYNEKDDKMKFVTFNSVDNSTSCSCQMFESEGMLCRHILKVFQMVNVFKIPPQYILKRWTMSARYVSFNDEVGGGSKIPTTVNVWTLKETAKKFVEIGATCTERTKAAISILQEGMERLSHINIPISAVGCSSSFQGENANEQHDTIRLSTTMCDPSPVKATGSVASSKDKSGTEHGQKKKRKCRTCGETKHHTHLCSKGPPDQSHTAPMLQGPIAQSHTATPMLQGPLAQSHTAPMLRGPVVLPQPFAMFPGPVVLPHTFAML</sequence>
<evidence type="ECO:0000313" key="10">
    <source>
        <dbReference type="RefSeq" id="XP_010277380.1"/>
    </source>
</evidence>
<dbReference type="GeneID" id="104611843"/>
<dbReference type="OMA" id="SGENCTP"/>
<dbReference type="InterPro" id="IPR018289">
    <property type="entry name" value="MULE_transposase_dom"/>
</dbReference>
<dbReference type="SMART" id="SM00575">
    <property type="entry name" value="ZnF_PMZ"/>
    <property type="match status" value="1"/>
</dbReference>
<keyword evidence="6" id="KW-0539">Nucleus</keyword>
<comment type="subcellular location">
    <subcellularLocation>
        <location evidence="6">Nucleus</location>
    </subcellularLocation>
</comment>
<feature type="domain" description="SWIM-type" evidence="8">
    <location>
        <begin position="614"/>
        <end position="649"/>
    </location>
</feature>
<dbReference type="GO" id="GO:0008270">
    <property type="term" value="F:zinc ion binding"/>
    <property type="evidence" value="ECO:0007669"/>
    <property type="project" value="UniProtKB-UniRule"/>
</dbReference>
<dbReference type="AlphaFoldDB" id="A0A1U8BKJ4"/>
<evidence type="ECO:0000256" key="4">
    <source>
        <dbReference type="ARBA" id="ARBA00022833"/>
    </source>
</evidence>
<dbReference type="Pfam" id="PF04434">
    <property type="entry name" value="SWIM"/>
    <property type="match status" value="1"/>
</dbReference>
<organism evidence="9 10">
    <name type="scientific">Nelumbo nucifera</name>
    <name type="common">Sacred lotus</name>
    <dbReference type="NCBI Taxonomy" id="4432"/>
    <lineage>
        <taxon>Eukaryota</taxon>
        <taxon>Viridiplantae</taxon>
        <taxon>Streptophyta</taxon>
        <taxon>Embryophyta</taxon>
        <taxon>Tracheophyta</taxon>
        <taxon>Spermatophyta</taxon>
        <taxon>Magnoliopsida</taxon>
        <taxon>Proteales</taxon>
        <taxon>Nelumbonaceae</taxon>
        <taxon>Nelumbo</taxon>
    </lineage>
</organism>
<keyword evidence="2 6" id="KW-0479">Metal-binding</keyword>
<comment type="similarity">
    <text evidence="1 6">Belongs to the FHY3/FAR1 family.</text>
</comment>
<evidence type="ECO:0000256" key="2">
    <source>
        <dbReference type="ARBA" id="ARBA00022723"/>
    </source>
</evidence>
<proteinExistence type="inferred from homology"/>
<dbReference type="KEGG" id="nnu:104611843"/>
<reference evidence="10" key="1">
    <citation type="submission" date="2025-08" db="UniProtKB">
        <authorList>
            <consortium name="RefSeq"/>
        </authorList>
    </citation>
    <scope>IDENTIFICATION</scope>
</reference>
<evidence type="ECO:0000256" key="5">
    <source>
        <dbReference type="PROSITE-ProRule" id="PRU00325"/>
    </source>
</evidence>
<keyword evidence="4 6" id="KW-0862">Zinc</keyword>
<evidence type="ECO:0000256" key="1">
    <source>
        <dbReference type="ARBA" id="ARBA00005889"/>
    </source>
</evidence>
<dbReference type="PANTHER" id="PTHR31669:SF149">
    <property type="entry name" value="PROTEIN FAR1-RELATED SEQUENCE 12-RELATED"/>
    <property type="match status" value="1"/>
</dbReference>
<dbReference type="Pfam" id="PF10551">
    <property type="entry name" value="MULE"/>
    <property type="match status" value="1"/>
</dbReference>
<dbReference type="RefSeq" id="XP_010277380.1">
    <property type="nucleotide sequence ID" value="XM_010279078.2"/>
</dbReference>
<dbReference type="InterPro" id="IPR004330">
    <property type="entry name" value="FAR1_DNA_bnd_dom"/>
</dbReference>
<accession>A0A1U8BKJ4</accession>
<name>A0A1U8BKJ4_NELNU</name>
<evidence type="ECO:0000256" key="3">
    <source>
        <dbReference type="ARBA" id="ARBA00022771"/>
    </source>
</evidence>
<dbReference type="Proteomes" id="UP000189703">
    <property type="component" value="Unplaced"/>
</dbReference>
<dbReference type="InterPro" id="IPR007527">
    <property type="entry name" value="Znf_SWIM"/>
</dbReference>
<dbReference type="InterPro" id="IPR006564">
    <property type="entry name" value="Znf_PMZ"/>
</dbReference>
<feature type="region of interest" description="Disordered" evidence="7">
    <location>
        <begin position="755"/>
        <end position="790"/>
    </location>
</feature>
<dbReference type="InParanoid" id="A0A1U8BKJ4"/>
<evidence type="ECO:0000313" key="9">
    <source>
        <dbReference type="Proteomes" id="UP000189703"/>
    </source>
</evidence>
<protein>
    <recommendedName>
        <fullName evidence="6">Protein FAR1-RELATED SEQUENCE</fullName>
    </recommendedName>
</protein>